<gene>
    <name evidence="1" type="ORF">AS202_12720</name>
</gene>
<evidence type="ECO:0000313" key="2">
    <source>
        <dbReference type="Proteomes" id="UP000069030"/>
    </source>
</evidence>
<organism evidence="1 2">
    <name type="scientific">Myroides odoratimimus</name>
    <dbReference type="NCBI Taxonomy" id="76832"/>
    <lineage>
        <taxon>Bacteria</taxon>
        <taxon>Pseudomonadati</taxon>
        <taxon>Bacteroidota</taxon>
        <taxon>Flavobacteriia</taxon>
        <taxon>Flavobacteriales</taxon>
        <taxon>Flavobacteriaceae</taxon>
        <taxon>Myroides</taxon>
    </lineage>
</organism>
<dbReference type="EMBL" id="CP013690">
    <property type="protein sequence ID" value="ALU26960.1"/>
    <property type="molecule type" value="Genomic_DNA"/>
</dbReference>
<proteinExistence type="predicted"/>
<reference evidence="1 2" key="1">
    <citation type="journal article" date="2016" name="J. Zhejiang Univ. Sci. B">
        <title>Antibiotic resistance mechanisms of Myroides sp.</title>
        <authorList>
            <person name="Hu S."/>
            <person name="Yuan S."/>
            <person name="Qu H."/>
            <person name="Jiang T."/>
            <person name="Zhou Y."/>
            <person name="Wang M."/>
            <person name="Ming D."/>
        </authorList>
    </citation>
    <scope>NUCLEOTIDE SEQUENCE [LARGE SCALE GENOMIC DNA]</scope>
    <source>
        <strain evidence="1 2">PR63039</strain>
    </source>
</reference>
<name>A0AAI8G5F1_9FLAO</name>
<evidence type="ECO:0000313" key="1">
    <source>
        <dbReference type="EMBL" id="ALU26960.1"/>
    </source>
</evidence>
<accession>A0AAI8G5F1</accession>
<protein>
    <submittedName>
        <fullName evidence="1">Uncharacterized protein</fullName>
    </submittedName>
</protein>
<dbReference type="RefSeq" id="WP_058699523.1">
    <property type="nucleotide sequence ID" value="NZ_CP013690.1"/>
</dbReference>
<dbReference type="Proteomes" id="UP000069030">
    <property type="component" value="Chromosome"/>
</dbReference>
<dbReference type="AlphaFoldDB" id="A0AAI8G5F1"/>
<dbReference type="KEGG" id="mod:AS202_12720"/>
<sequence>MILLLNGCTDKLSNQDYTDSSIRWKAYFTIKGINVPVIFTLDSIPLNIHGYRTVFTDGPITNQKEYTKIARDSFINPLDYRGHIHLKGIIQSDTIKGIFEDKKGKNTLVTIPFIAYKTKEPRFSIPTTYTTINVTGQWEFTFSEQDSPIKFTEYHKIENFHLFQNEGTLIARTTRNEGFEGVMTQDGFICSSMSKDRPTLLQTSLIDTNYLEGTILTPNESFTFTAKRKSKLESTKENSTTLFKMLRNLFKANEEYPK</sequence>